<dbReference type="EMBL" id="BAET01000007">
    <property type="protein sequence ID" value="GAB54970.1"/>
    <property type="molecule type" value="Genomic_DNA"/>
</dbReference>
<gene>
    <name evidence="6" type="ORF">GPUN_0835</name>
</gene>
<dbReference type="GO" id="GO:0016121">
    <property type="term" value="P:carotene catabolic process"/>
    <property type="evidence" value="ECO:0007669"/>
    <property type="project" value="TreeGrafter"/>
</dbReference>
<dbReference type="Pfam" id="PF03055">
    <property type="entry name" value="RPE65"/>
    <property type="match status" value="1"/>
</dbReference>
<keyword evidence="7" id="KW-1185">Reference proteome</keyword>
<reference evidence="6 7" key="2">
    <citation type="journal article" date="2017" name="Antonie Van Leeuwenhoek">
        <title>Rhizobium rhizosphaerae sp. nov., a novel species isolated from rice rhizosphere.</title>
        <authorList>
            <person name="Zhao J.J."/>
            <person name="Zhang J."/>
            <person name="Zhang R.J."/>
            <person name="Zhang C.W."/>
            <person name="Yin H.Q."/>
            <person name="Zhang X.X."/>
        </authorList>
    </citation>
    <scope>NUCLEOTIDE SEQUENCE [LARGE SCALE GENOMIC DNA]</scope>
    <source>
        <strain evidence="6 7">ACAM 611</strain>
    </source>
</reference>
<proteinExistence type="inferred from homology"/>
<comment type="similarity">
    <text evidence="1">Belongs to the carotenoid oxygenase family.</text>
</comment>
<evidence type="ECO:0000256" key="2">
    <source>
        <dbReference type="ARBA" id="ARBA00022723"/>
    </source>
</evidence>
<feature type="binding site" evidence="5">
    <location>
        <position position="258"/>
    </location>
    <ligand>
        <name>Fe cation</name>
        <dbReference type="ChEBI" id="CHEBI:24875"/>
        <note>catalytic</note>
    </ligand>
</feature>
<evidence type="ECO:0000256" key="5">
    <source>
        <dbReference type="PIRSR" id="PIRSR604294-1"/>
    </source>
</evidence>
<dbReference type="AlphaFoldDB" id="H5T9J3"/>
<feature type="binding site" evidence="5">
    <location>
        <position position="321"/>
    </location>
    <ligand>
        <name>Fe cation</name>
        <dbReference type="ChEBI" id="CHEBI:24875"/>
        <note>catalytic</note>
    </ligand>
</feature>
<evidence type="ECO:0000313" key="6">
    <source>
        <dbReference type="EMBL" id="GAB54970.1"/>
    </source>
</evidence>
<keyword evidence="4 5" id="KW-0408">Iron</keyword>
<accession>H5T9J3</accession>
<keyword evidence="2 5" id="KW-0479">Metal-binding</keyword>
<comment type="cofactor">
    <cofactor evidence="5">
        <name>Fe(2+)</name>
        <dbReference type="ChEBI" id="CHEBI:29033"/>
    </cofactor>
    <text evidence="5">Binds 1 Fe(2+) ion per subunit.</text>
</comment>
<dbReference type="eggNOG" id="COG3670">
    <property type="taxonomic scope" value="Bacteria"/>
</dbReference>
<dbReference type="PROSITE" id="PS51318">
    <property type="entry name" value="TAT"/>
    <property type="match status" value="1"/>
</dbReference>
<evidence type="ECO:0000256" key="4">
    <source>
        <dbReference type="ARBA" id="ARBA00023004"/>
    </source>
</evidence>
<dbReference type="GO" id="GO:0010436">
    <property type="term" value="F:carotenoid dioxygenase activity"/>
    <property type="evidence" value="ECO:0007669"/>
    <property type="project" value="TreeGrafter"/>
</dbReference>
<protein>
    <submittedName>
        <fullName evidence="6">Carotenoid cleavage dioxygenase</fullName>
    </submittedName>
</protein>
<evidence type="ECO:0000256" key="1">
    <source>
        <dbReference type="ARBA" id="ARBA00006787"/>
    </source>
</evidence>
<evidence type="ECO:0000313" key="7">
    <source>
        <dbReference type="Proteomes" id="UP000053586"/>
    </source>
</evidence>
<comment type="caution">
    <text evidence="6">The sequence shown here is derived from an EMBL/GenBank/DDBJ whole genome shotgun (WGS) entry which is preliminary data.</text>
</comment>
<dbReference type="InterPro" id="IPR006311">
    <property type="entry name" value="TAT_signal"/>
</dbReference>
<sequence length="510" mass="56804">MISTNSHKNQASLPRRDFIKQSLSTVAVAGISSTLMGASKCFAATNYDWKLGWKSVEQDSFAPIKMKVEGKLPHGLNGNYLRNGPAKLQRDKVRYQHWFDGDGMVQKFSIQDGGITHSGQYVHTFKYKQEEKAQRFLYNGTGTVIENALPGRNNDTINTANTALQMWDSELLALWEGGSAYRLDAENLQTKGIKTWHDELANMPFSAHPLIDQNGNMWNCGFAPYAGKSGKVIVYYIEPKKGLQKSQVIDLPFRGFMHDFAQTEKSLVFVVPPYTFTNGKGKTFVDKFQWQPQLGARLLVVNKDDLSQQQWFELPAGFVFHFGHATEENGNLQVNMCWYDNANLMQQGMSELMRSGNQINADRAFAATVVANMRTGQAKLVKSQTTLEFPGFDDRAVMQNSTIYGVSHSQQALEHADTLMAFTPYDGEVDSYRYPKGVMVEEPILVTAQQIAGASETHAGYILQTFLDVGSHKKSGVNVFEANNLQAGPIAQASMERTLPLGFHGTYVAG</sequence>
<dbReference type="PANTHER" id="PTHR10543">
    <property type="entry name" value="BETA-CAROTENE DIOXYGENASE"/>
    <property type="match status" value="1"/>
</dbReference>
<dbReference type="PANTHER" id="PTHR10543:SF89">
    <property type="entry name" value="CAROTENOID 9,10(9',10')-CLEAVAGE DIOXYGENASE 1"/>
    <property type="match status" value="1"/>
</dbReference>
<reference evidence="6 7" key="1">
    <citation type="journal article" date="2012" name="J. Bacteriol.">
        <title>Genome sequence of proteorhodopsin-containing sea ice bacterium Glaciecola punicea ACAM 611T.</title>
        <authorList>
            <person name="Qin Q.-L."/>
            <person name="Xie B.-B."/>
            <person name="Shu Y.-L."/>
            <person name="Rong J.-C."/>
            <person name="Zhao D.-L."/>
            <person name="Zhang X.-Y."/>
            <person name="Chen X.-L."/>
            <person name="Zhou B.-C."/>
            <person name="Zhanga Y.-Z."/>
        </authorList>
    </citation>
    <scope>NUCLEOTIDE SEQUENCE [LARGE SCALE GENOMIC DNA]</scope>
    <source>
        <strain evidence="6 7">ACAM 611</strain>
    </source>
</reference>
<dbReference type="RefSeq" id="WP_006003599.1">
    <property type="nucleotide sequence ID" value="NZ_BAET01000007.1"/>
</dbReference>
<keyword evidence="6" id="KW-0223">Dioxygenase</keyword>
<dbReference type="Proteomes" id="UP000053586">
    <property type="component" value="Unassembled WGS sequence"/>
</dbReference>
<name>H5T9J3_9ALTE</name>
<dbReference type="GO" id="GO:0046872">
    <property type="term" value="F:metal ion binding"/>
    <property type="evidence" value="ECO:0007669"/>
    <property type="project" value="UniProtKB-KW"/>
</dbReference>
<organism evidence="6 7">
    <name type="scientific">Glaciecola punicea ACAM 611</name>
    <dbReference type="NCBI Taxonomy" id="1121923"/>
    <lineage>
        <taxon>Bacteria</taxon>
        <taxon>Pseudomonadati</taxon>
        <taxon>Pseudomonadota</taxon>
        <taxon>Gammaproteobacteria</taxon>
        <taxon>Alteromonadales</taxon>
        <taxon>Alteromonadaceae</taxon>
        <taxon>Glaciecola</taxon>
    </lineage>
</organism>
<dbReference type="InterPro" id="IPR004294">
    <property type="entry name" value="Carotenoid_Oase"/>
</dbReference>
<evidence type="ECO:0000256" key="3">
    <source>
        <dbReference type="ARBA" id="ARBA00023002"/>
    </source>
</evidence>
<feature type="binding site" evidence="5">
    <location>
        <position position="504"/>
    </location>
    <ligand>
        <name>Fe cation</name>
        <dbReference type="ChEBI" id="CHEBI:24875"/>
        <note>catalytic</note>
    </ligand>
</feature>
<dbReference type="STRING" id="56804.BAE46_00515"/>
<feature type="binding site" evidence="5">
    <location>
        <position position="208"/>
    </location>
    <ligand>
        <name>Fe cation</name>
        <dbReference type="ChEBI" id="CHEBI:24875"/>
        <note>catalytic</note>
    </ligand>
</feature>
<keyword evidence="3" id="KW-0560">Oxidoreductase</keyword>